<dbReference type="AlphaFoldDB" id="A0AAD9QR57"/>
<dbReference type="Proteomes" id="UP001249851">
    <property type="component" value="Unassembled WGS sequence"/>
</dbReference>
<protein>
    <submittedName>
        <fullName evidence="1">Uncharacterized protein</fullName>
    </submittedName>
</protein>
<organism evidence="1 2">
    <name type="scientific">Acropora cervicornis</name>
    <name type="common">Staghorn coral</name>
    <dbReference type="NCBI Taxonomy" id="6130"/>
    <lineage>
        <taxon>Eukaryota</taxon>
        <taxon>Metazoa</taxon>
        <taxon>Cnidaria</taxon>
        <taxon>Anthozoa</taxon>
        <taxon>Hexacorallia</taxon>
        <taxon>Scleractinia</taxon>
        <taxon>Astrocoeniina</taxon>
        <taxon>Acroporidae</taxon>
        <taxon>Acropora</taxon>
    </lineage>
</organism>
<name>A0AAD9QR57_ACRCE</name>
<proteinExistence type="predicted"/>
<gene>
    <name evidence="1" type="ORF">P5673_010143</name>
</gene>
<keyword evidence="2" id="KW-1185">Reference proteome</keyword>
<comment type="caution">
    <text evidence="1">The sequence shown here is derived from an EMBL/GenBank/DDBJ whole genome shotgun (WGS) entry which is preliminary data.</text>
</comment>
<evidence type="ECO:0000313" key="1">
    <source>
        <dbReference type="EMBL" id="KAK2565856.1"/>
    </source>
</evidence>
<accession>A0AAD9QR57</accession>
<evidence type="ECO:0000313" key="2">
    <source>
        <dbReference type="Proteomes" id="UP001249851"/>
    </source>
</evidence>
<sequence length="92" mass="10754">MELNVTAPFPGYSQSRKKISVCSLQNSSPTRQESVLYRSFLSVNRRILKRRIMTIQDSENMHIEIFKVTLNFALHEFVAWLQGNYESISKML</sequence>
<reference evidence="1" key="2">
    <citation type="journal article" date="2023" name="Science">
        <title>Genomic signatures of disease resistance in endangered staghorn corals.</title>
        <authorList>
            <person name="Vollmer S.V."/>
            <person name="Selwyn J.D."/>
            <person name="Despard B.A."/>
            <person name="Roesel C.L."/>
        </authorList>
    </citation>
    <scope>NUCLEOTIDE SEQUENCE</scope>
    <source>
        <strain evidence="1">K2</strain>
    </source>
</reference>
<reference evidence="1" key="1">
    <citation type="journal article" date="2023" name="G3 (Bethesda)">
        <title>Whole genome assembly and annotation of the endangered Caribbean coral Acropora cervicornis.</title>
        <authorList>
            <person name="Selwyn J.D."/>
            <person name="Vollmer S.V."/>
        </authorList>
    </citation>
    <scope>NUCLEOTIDE SEQUENCE</scope>
    <source>
        <strain evidence="1">K2</strain>
    </source>
</reference>
<dbReference type="EMBL" id="JARQWQ010000018">
    <property type="protein sequence ID" value="KAK2565856.1"/>
    <property type="molecule type" value="Genomic_DNA"/>
</dbReference>